<organism evidence="1 2">
    <name type="scientific">Mesorhizobium prunaredense</name>
    <dbReference type="NCBI Taxonomy" id="1631249"/>
    <lineage>
        <taxon>Bacteria</taxon>
        <taxon>Pseudomonadati</taxon>
        <taxon>Pseudomonadota</taxon>
        <taxon>Alphaproteobacteria</taxon>
        <taxon>Hyphomicrobiales</taxon>
        <taxon>Phyllobacteriaceae</taxon>
        <taxon>Mesorhizobium</taxon>
    </lineage>
</organism>
<protein>
    <submittedName>
        <fullName evidence="1">Uncharacterized protein</fullName>
    </submittedName>
</protein>
<keyword evidence="2" id="KW-1185">Reference proteome</keyword>
<gene>
    <name evidence="1" type="ORF">BQ8794_280086</name>
</gene>
<evidence type="ECO:0000313" key="1">
    <source>
        <dbReference type="EMBL" id="SIT56347.1"/>
    </source>
</evidence>
<evidence type="ECO:0000313" key="2">
    <source>
        <dbReference type="Proteomes" id="UP000188388"/>
    </source>
</evidence>
<name>A0A1R3V8Z8_9HYPH</name>
<accession>A0A1R3V8Z8</accession>
<sequence length="56" mass="6243">MRLAGVTFCAETAALDSIAVARVADIKIVERRSGDIHPFPYETEPWARTKQNLTII</sequence>
<dbReference type="EMBL" id="FTPD01000021">
    <property type="protein sequence ID" value="SIT56347.1"/>
    <property type="molecule type" value="Genomic_DNA"/>
</dbReference>
<dbReference type="STRING" id="1631249.BQ8794_280086"/>
<reference evidence="2" key="1">
    <citation type="submission" date="2017-01" db="EMBL/GenBank/DDBJ databases">
        <authorList>
            <person name="Brunel B."/>
        </authorList>
    </citation>
    <scope>NUCLEOTIDE SEQUENCE [LARGE SCALE GENOMIC DNA]</scope>
</reference>
<dbReference type="AlphaFoldDB" id="A0A1R3V8Z8"/>
<dbReference type="Proteomes" id="UP000188388">
    <property type="component" value="Unassembled WGS sequence"/>
</dbReference>
<proteinExistence type="predicted"/>